<feature type="region of interest" description="Disordered" evidence="2">
    <location>
        <begin position="197"/>
        <end position="234"/>
    </location>
</feature>
<evidence type="ECO:0000259" key="4">
    <source>
        <dbReference type="Pfam" id="PF13778"/>
    </source>
</evidence>
<keyword evidence="1 3" id="KW-0732">Signal</keyword>
<dbReference type="AlphaFoldDB" id="A0A4R2KX94"/>
<accession>A0A4R2KX94</accession>
<dbReference type="Pfam" id="PF13778">
    <property type="entry name" value="DUF4174"/>
    <property type="match status" value="1"/>
</dbReference>
<organism evidence="5 6">
    <name type="scientific">Chromatocurvus halotolerans</name>
    <dbReference type="NCBI Taxonomy" id="1132028"/>
    <lineage>
        <taxon>Bacteria</taxon>
        <taxon>Pseudomonadati</taxon>
        <taxon>Pseudomonadota</taxon>
        <taxon>Gammaproteobacteria</taxon>
        <taxon>Cellvibrionales</taxon>
        <taxon>Halieaceae</taxon>
        <taxon>Chromatocurvus</taxon>
    </lineage>
</organism>
<keyword evidence="6" id="KW-1185">Reference proteome</keyword>
<feature type="compositionally biased region" description="Polar residues" evidence="2">
    <location>
        <begin position="208"/>
        <end position="219"/>
    </location>
</feature>
<gene>
    <name evidence="5" type="ORF">EV688_10676</name>
</gene>
<comment type="caution">
    <text evidence="5">The sequence shown here is derived from an EMBL/GenBank/DDBJ whole genome shotgun (WGS) entry which is preliminary data.</text>
</comment>
<evidence type="ECO:0000313" key="5">
    <source>
        <dbReference type="EMBL" id="TCO75886.1"/>
    </source>
</evidence>
<sequence>MGIRGIPMHRGTCSVMLALALITSTMSSAEQSGSLASGFEALSLRNLSDLRWKNRVIIVLSSGSASVAEDIAALKEHTPGLEERDAVWFVLDGEVLVTNFPGAVAPTFADDLGESVSGDQRVLLIGKDGGVKMRASRLNIDELFSRIDAMPMRRREMQSPARETSEVPRQGHAGDARMRYPYCAGWRLWRRLDPTRHQRDRSRVFRSGNGSSDPSTSAPECTWSAGTRRHQSAA</sequence>
<reference evidence="5 6" key="1">
    <citation type="submission" date="2019-03" db="EMBL/GenBank/DDBJ databases">
        <title>Genomic Encyclopedia of Type Strains, Phase IV (KMG-IV): sequencing the most valuable type-strain genomes for metagenomic binning, comparative biology and taxonomic classification.</title>
        <authorList>
            <person name="Goeker M."/>
        </authorList>
    </citation>
    <scope>NUCLEOTIDE SEQUENCE [LARGE SCALE GENOMIC DNA]</scope>
    <source>
        <strain evidence="5 6">DSM 23344</strain>
    </source>
</reference>
<evidence type="ECO:0000256" key="3">
    <source>
        <dbReference type="SAM" id="SignalP"/>
    </source>
</evidence>
<protein>
    <submittedName>
        <fullName evidence="5">Uncharacterized protein DUF4174</fullName>
    </submittedName>
</protein>
<proteinExistence type="predicted"/>
<feature type="domain" description="DUF4174" evidence="4">
    <location>
        <begin position="47"/>
        <end position="156"/>
    </location>
</feature>
<evidence type="ECO:0000313" key="6">
    <source>
        <dbReference type="Proteomes" id="UP000294980"/>
    </source>
</evidence>
<dbReference type="Proteomes" id="UP000294980">
    <property type="component" value="Unassembled WGS sequence"/>
</dbReference>
<dbReference type="EMBL" id="SLWX01000006">
    <property type="protein sequence ID" value="TCO75886.1"/>
    <property type="molecule type" value="Genomic_DNA"/>
</dbReference>
<feature type="signal peptide" evidence="3">
    <location>
        <begin position="1"/>
        <end position="29"/>
    </location>
</feature>
<evidence type="ECO:0000256" key="2">
    <source>
        <dbReference type="SAM" id="MobiDB-lite"/>
    </source>
</evidence>
<feature type="chain" id="PRO_5020475725" evidence="3">
    <location>
        <begin position="30"/>
        <end position="234"/>
    </location>
</feature>
<dbReference type="InterPro" id="IPR025232">
    <property type="entry name" value="DUF4174"/>
</dbReference>
<name>A0A4R2KX94_9GAMM</name>
<evidence type="ECO:0000256" key="1">
    <source>
        <dbReference type="ARBA" id="ARBA00022729"/>
    </source>
</evidence>